<name>A0A644TUV6_9ZZZZ</name>
<organism evidence="2">
    <name type="scientific">bioreactor metagenome</name>
    <dbReference type="NCBI Taxonomy" id="1076179"/>
    <lineage>
        <taxon>unclassified sequences</taxon>
        <taxon>metagenomes</taxon>
        <taxon>ecological metagenomes</taxon>
    </lineage>
</organism>
<feature type="domain" description="LUD" evidence="1">
    <location>
        <begin position="15"/>
        <end position="207"/>
    </location>
</feature>
<accession>A0A644TUV6</accession>
<dbReference type="InterPro" id="IPR009501">
    <property type="entry name" value="UCP020269"/>
</dbReference>
<evidence type="ECO:0000259" key="1">
    <source>
        <dbReference type="Pfam" id="PF02589"/>
    </source>
</evidence>
<dbReference type="EMBL" id="VSSQ01000055">
    <property type="protein sequence ID" value="MPL70778.1"/>
    <property type="molecule type" value="Genomic_DNA"/>
</dbReference>
<protein>
    <recommendedName>
        <fullName evidence="1">LUD domain-containing protein</fullName>
    </recommendedName>
</protein>
<sequence length="213" mass="23122">MTEVELWSRETRAQRACAALVKNGFDAVYVKTAEEAADLVMQFVKPGMKLGFGGSMTIKTLGIQDKATQAGAQVLDHNKPGLGAEEKLDILRSQLTCDVFICSANAVTMKGEMLNIDGNGNRVAALTFGPKKNVVVAGANKVVADVDEAWERIEASAAPMNNKRLARPNPCVKAGQCMNCQEPTRICRVYQIIKRRPSLSDYTVILVGEDLGY</sequence>
<dbReference type="PIRSF" id="PIRSF020269">
    <property type="entry name" value="DUF1121"/>
    <property type="match status" value="1"/>
</dbReference>
<comment type="caution">
    <text evidence="2">The sequence shown here is derived from an EMBL/GenBank/DDBJ whole genome shotgun (WGS) entry which is preliminary data.</text>
</comment>
<proteinExistence type="predicted"/>
<dbReference type="SUPFAM" id="SSF100950">
    <property type="entry name" value="NagB/RpiA/CoA transferase-like"/>
    <property type="match status" value="1"/>
</dbReference>
<dbReference type="Pfam" id="PF02589">
    <property type="entry name" value="LUD_dom"/>
    <property type="match status" value="1"/>
</dbReference>
<dbReference type="Gene3D" id="3.40.50.10420">
    <property type="entry name" value="NagB/RpiA/CoA transferase-like"/>
    <property type="match status" value="1"/>
</dbReference>
<dbReference type="PANTHER" id="PTHR36179">
    <property type="entry name" value="LUD_DOM DOMAIN-CONTAINING PROTEIN"/>
    <property type="match status" value="1"/>
</dbReference>
<dbReference type="InterPro" id="IPR024185">
    <property type="entry name" value="FTHF_cligase-like_sf"/>
</dbReference>
<gene>
    <name evidence="2" type="ORF">SDC9_16539</name>
</gene>
<evidence type="ECO:0000313" key="2">
    <source>
        <dbReference type="EMBL" id="MPL70778.1"/>
    </source>
</evidence>
<dbReference type="PANTHER" id="PTHR36179:SF2">
    <property type="entry name" value="LUD DOMAIN-CONTAINING PROTEIN"/>
    <property type="match status" value="1"/>
</dbReference>
<dbReference type="AlphaFoldDB" id="A0A644TUV6"/>
<reference evidence="2" key="1">
    <citation type="submission" date="2019-08" db="EMBL/GenBank/DDBJ databases">
        <authorList>
            <person name="Kucharzyk K."/>
            <person name="Murdoch R.W."/>
            <person name="Higgins S."/>
            <person name="Loffler F."/>
        </authorList>
    </citation>
    <scope>NUCLEOTIDE SEQUENCE</scope>
</reference>
<dbReference type="InterPro" id="IPR003741">
    <property type="entry name" value="LUD_dom"/>
</dbReference>
<dbReference type="InterPro" id="IPR037171">
    <property type="entry name" value="NagB/RpiA_transferase-like"/>
</dbReference>